<protein>
    <submittedName>
        <fullName evidence="2">Uncharacterized protein</fullName>
    </submittedName>
</protein>
<dbReference type="AlphaFoldDB" id="A0A1G9PQR2"/>
<sequence length="154" mass="17319">MGYFEDNSGKNKANPLRMSRSFRPDGTGYLPLIIYRLLSEQNLTVMKSEQPARAGIFLLPTYPESGIPGFQTCRMAPKPAEGRNRVKRHAPRREKKSFQTKGKTILNLTVSPKTTTDPELQMKAGLPAQSDSKKAENQYHYTFGRHLSFQNSAG</sequence>
<dbReference type="EMBL" id="FNGS01000004">
    <property type="protein sequence ID" value="SDM00821.1"/>
    <property type="molecule type" value="Genomic_DNA"/>
</dbReference>
<reference evidence="2 3" key="1">
    <citation type="submission" date="2016-10" db="EMBL/GenBank/DDBJ databases">
        <authorList>
            <person name="de Groot N.N."/>
        </authorList>
    </citation>
    <scope>NUCLEOTIDE SEQUENCE [LARGE SCALE GENOMIC DNA]</scope>
    <source>
        <strain evidence="2 3">DSM 21668</strain>
    </source>
</reference>
<feature type="region of interest" description="Disordered" evidence="1">
    <location>
        <begin position="74"/>
        <end position="137"/>
    </location>
</feature>
<evidence type="ECO:0000313" key="2">
    <source>
        <dbReference type="EMBL" id="SDM00821.1"/>
    </source>
</evidence>
<accession>A0A1G9PQR2</accession>
<name>A0A1G9PQR2_9BACT</name>
<gene>
    <name evidence="2" type="ORF">SAMN04488090_2267</name>
</gene>
<organism evidence="2 3">
    <name type="scientific">Siphonobacter aquaeclarae</name>
    <dbReference type="NCBI Taxonomy" id="563176"/>
    <lineage>
        <taxon>Bacteria</taxon>
        <taxon>Pseudomonadati</taxon>
        <taxon>Bacteroidota</taxon>
        <taxon>Cytophagia</taxon>
        <taxon>Cytophagales</taxon>
        <taxon>Cytophagaceae</taxon>
        <taxon>Siphonobacter</taxon>
    </lineage>
</organism>
<evidence type="ECO:0000256" key="1">
    <source>
        <dbReference type="SAM" id="MobiDB-lite"/>
    </source>
</evidence>
<dbReference type="Proteomes" id="UP000198901">
    <property type="component" value="Unassembled WGS sequence"/>
</dbReference>
<feature type="compositionally biased region" description="Polar residues" evidence="1">
    <location>
        <begin position="99"/>
        <end position="118"/>
    </location>
</feature>
<proteinExistence type="predicted"/>
<dbReference type="STRING" id="563176.SAMN04488090_2267"/>
<feature type="compositionally biased region" description="Basic residues" evidence="1">
    <location>
        <begin position="85"/>
        <end position="95"/>
    </location>
</feature>
<keyword evidence="3" id="KW-1185">Reference proteome</keyword>
<evidence type="ECO:0000313" key="3">
    <source>
        <dbReference type="Proteomes" id="UP000198901"/>
    </source>
</evidence>